<keyword evidence="23" id="KW-1185">Reference proteome</keyword>
<evidence type="ECO:0000256" key="2">
    <source>
        <dbReference type="ARBA" id="ARBA00004123"/>
    </source>
</evidence>
<dbReference type="GO" id="GO:0070192">
    <property type="term" value="P:chromosome organization involved in meiotic cell cycle"/>
    <property type="evidence" value="ECO:0007669"/>
    <property type="project" value="TreeGrafter"/>
</dbReference>
<organism evidence="22 23">
    <name type="scientific">Malassezia obtusa</name>
    <dbReference type="NCBI Taxonomy" id="76774"/>
    <lineage>
        <taxon>Eukaryota</taxon>
        <taxon>Fungi</taxon>
        <taxon>Dikarya</taxon>
        <taxon>Basidiomycota</taxon>
        <taxon>Ustilaginomycotina</taxon>
        <taxon>Malasseziomycetes</taxon>
        <taxon>Malasseziales</taxon>
        <taxon>Malasseziaceae</taxon>
        <taxon>Malassezia</taxon>
    </lineage>
</organism>
<evidence type="ECO:0000256" key="11">
    <source>
        <dbReference type="ARBA" id="ARBA00022833"/>
    </source>
</evidence>
<keyword evidence="17" id="KW-0469">Meiosis</keyword>
<dbReference type="GO" id="GO:0046872">
    <property type="term" value="F:metal ion binding"/>
    <property type="evidence" value="ECO:0007669"/>
    <property type="project" value="UniProtKB-KW"/>
</dbReference>
<feature type="coiled-coil region" evidence="19">
    <location>
        <begin position="990"/>
        <end position="1040"/>
    </location>
</feature>
<keyword evidence="6" id="KW-0158">Chromosome</keyword>
<dbReference type="InterPro" id="IPR027417">
    <property type="entry name" value="P-loop_NTPase"/>
</dbReference>
<dbReference type="GO" id="GO:0016887">
    <property type="term" value="F:ATP hydrolysis activity"/>
    <property type="evidence" value="ECO:0007669"/>
    <property type="project" value="InterPro"/>
</dbReference>
<dbReference type="GO" id="GO:0007127">
    <property type="term" value="P:meiosis I"/>
    <property type="evidence" value="ECO:0007669"/>
    <property type="project" value="UniProtKB-ARBA"/>
</dbReference>
<keyword evidence="8" id="KW-0547">Nucleotide-binding</keyword>
<keyword evidence="14 19" id="KW-0175">Coiled coil</keyword>
<evidence type="ECO:0000256" key="19">
    <source>
        <dbReference type="SAM" id="Coils"/>
    </source>
</evidence>
<dbReference type="GO" id="GO:0005524">
    <property type="term" value="F:ATP binding"/>
    <property type="evidence" value="ECO:0007669"/>
    <property type="project" value="UniProtKB-KW"/>
</dbReference>
<proteinExistence type="inferred from homology"/>
<dbReference type="GO" id="GO:0051880">
    <property type="term" value="F:G-quadruplex DNA binding"/>
    <property type="evidence" value="ECO:0007669"/>
    <property type="project" value="TreeGrafter"/>
</dbReference>
<dbReference type="FunFam" id="3.40.50.300:FF:000593">
    <property type="entry name" value="DNA repair protein RAD50"/>
    <property type="match status" value="1"/>
</dbReference>
<comment type="cofactor">
    <cofactor evidence="1">
        <name>Zn(2+)</name>
        <dbReference type="ChEBI" id="CHEBI:29105"/>
    </cofactor>
</comment>
<keyword evidence="15" id="KW-0234">DNA repair</keyword>
<keyword evidence="10" id="KW-0378">Hydrolase</keyword>
<evidence type="ECO:0000256" key="7">
    <source>
        <dbReference type="ARBA" id="ARBA00022723"/>
    </source>
</evidence>
<feature type="coiled-coil region" evidence="19">
    <location>
        <begin position="783"/>
        <end position="878"/>
    </location>
</feature>
<evidence type="ECO:0000256" key="15">
    <source>
        <dbReference type="ARBA" id="ARBA00023204"/>
    </source>
</evidence>
<keyword evidence="16" id="KW-0539">Nucleus</keyword>
<dbReference type="InterPro" id="IPR038729">
    <property type="entry name" value="Rad50/SbcC_AAA"/>
</dbReference>
<dbReference type="Proteomes" id="UP001214603">
    <property type="component" value="Chromosome 3"/>
</dbReference>
<dbReference type="Pfam" id="PF13476">
    <property type="entry name" value="AAA_23"/>
    <property type="match status" value="1"/>
</dbReference>
<dbReference type="GO" id="GO:0030870">
    <property type="term" value="C:Mre11 complex"/>
    <property type="evidence" value="ECO:0007669"/>
    <property type="project" value="UniProtKB-ARBA"/>
</dbReference>
<dbReference type="FunFam" id="3.40.50.300:FF:001195">
    <property type="entry name" value="DNA repair protein rad50"/>
    <property type="match status" value="1"/>
</dbReference>
<comment type="similarity">
    <text evidence="4">Belongs to the SMC family. RAD50 subfamily.</text>
</comment>
<feature type="coiled-coil region" evidence="19">
    <location>
        <begin position="322"/>
        <end position="384"/>
    </location>
</feature>
<dbReference type="GO" id="GO:0000794">
    <property type="term" value="C:condensed nuclear chromosome"/>
    <property type="evidence" value="ECO:0007669"/>
    <property type="project" value="TreeGrafter"/>
</dbReference>
<keyword evidence="11" id="KW-0862">Zinc</keyword>
<evidence type="ECO:0000313" key="22">
    <source>
        <dbReference type="EMBL" id="WFD03240.1"/>
    </source>
</evidence>
<keyword evidence="9" id="KW-0227">DNA damage</keyword>
<dbReference type="GO" id="GO:0003691">
    <property type="term" value="F:double-stranded telomeric DNA binding"/>
    <property type="evidence" value="ECO:0007669"/>
    <property type="project" value="TreeGrafter"/>
</dbReference>
<evidence type="ECO:0000256" key="14">
    <source>
        <dbReference type="ARBA" id="ARBA00023054"/>
    </source>
</evidence>
<keyword evidence="12" id="KW-0067">ATP-binding</keyword>
<reference evidence="22" key="1">
    <citation type="submission" date="2023-03" db="EMBL/GenBank/DDBJ databases">
        <title>Mating type loci evolution in Malassezia.</title>
        <authorList>
            <person name="Coelho M.A."/>
        </authorList>
    </citation>
    <scope>NUCLEOTIDE SEQUENCE</scope>
    <source>
        <strain evidence="22">CBS 7876</strain>
    </source>
</reference>
<evidence type="ECO:0000256" key="20">
    <source>
        <dbReference type="SAM" id="MobiDB-lite"/>
    </source>
</evidence>
<feature type="coiled-coil region" evidence="19">
    <location>
        <begin position="211"/>
        <end position="262"/>
    </location>
</feature>
<evidence type="ECO:0000256" key="13">
    <source>
        <dbReference type="ARBA" id="ARBA00022842"/>
    </source>
</evidence>
<evidence type="ECO:0000256" key="1">
    <source>
        <dbReference type="ARBA" id="ARBA00001947"/>
    </source>
</evidence>
<dbReference type="GO" id="GO:0007004">
    <property type="term" value="P:telomere maintenance via telomerase"/>
    <property type="evidence" value="ECO:0007669"/>
    <property type="project" value="TreeGrafter"/>
</dbReference>
<dbReference type="EMBL" id="CP119936">
    <property type="protein sequence ID" value="WFD03240.1"/>
    <property type="molecule type" value="Genomic_DNA"/>
</dbReference>
<dbReference type="GO" id="GO:0000722">
    <property type="term" value="P:telomere maintenance via recombination"/>
    <property type="evidence" value="ECO:0007669"/>
    <property type="project" value="TreeGrafter"/>
</dbReference>
<evidence type="ECO:0000256" key="4">
    <source>
        <dbReference type="ARBA" id="ARBA00009439"/>
    </source>
</evidence>
<evidence type="ECO:0000256" key="8">
    <source>
        <dbReference type="ARBA" id="ARBA00022741"/>
    </source>
</evidence>
<dbReference type="GO" id="GO:0043047">
    <property type="term" value="F:single-stranded telomeric DNA binding"/>
    <property type="evidence" value="ECO:0007669"/>
    <property type="project" value="TreeGrafter"/>
</dbReference>
<accession>A0AAF0E112</accession>
<comment type="catalytic activity">
    <reaction evidence="18">
        <text>ATP + H2O = ADP + phosphate + H(+)</text>
        <dbReference type="Rhea" id="RHEA:13065"/>
        <dbReference type="ChEBI" id="CHEBI:15377"/>
        <dbReference type="ChEBI" id="CHEBI:15378"/>
        <dbReference type="ChEBI" id="CHEBI:30616"/>
        <dbReference type="ChEBI" id="CHEBI:43474"/>
        <dbReference type="ChEBI" id="CHEBI:456216"/>
    </reaction>
</comment>
<dbReference type="Gene3D" id="3.40.50.300">
    <property type="entry name" value="P-loop containing nucleotide triphosphate hydrolases"/>
    <property type="match status" value="2"/>
</dbReference>
<dbReference type="SUPFAM" id="SSF52540">
    <property type="entry name" value="P-loop containing nucleoside triphosphate hydrolases"/>
    <property type="match status" value="1"/>
</dbReference>
<evidence type="ECO:0000256" key="9">
    <source>
        <dbReference type="ARBA" id="ARBA00022763"/>
    </source>
</evidence>
<feature type="domain" description="Rad50/SbcC-type AAA" evidence="21">
    <location>
        <begin position="6"/>
        <end position="248"/>
    </location>
</feature>
<evidence type="ECO:0000256" key="17">
    <source>
        <dbReference type="ARBA" id="ARBA00023254"/>
    </source>
</evidence>
<sequence>MAELDKLAIRGVRSFDPKSINIIQFFKPLTVIVGHNGSGKTTIVECLKYAATGDLPPNTKGGAFVYDPSVGVWLTQLAGTDTVKAQIRLRFRNTHGVRMSCVRNLQVSKKRGGGLTMKTLEGVLGVDDVDAPQHAAISTRCAELDQEMAHLLGVSPAIIESVLFCHQEDSNWPLSEPAMLKKRFDDIFEVTRYTKALDSLKALRKQRLQDARVDEADLRALQQEKERAEGVERAIHALQASLDDKERELDALDADVAKKTAENKALYDSAVRFREVIGRADALEERLALYTENCDALAAGTTLLDASEAQLEAQLASLPAELEAQQARLNTLHSELDEAKAARDAASAEHERLLRAHGEQVAAQRALERTRDAARTELRALAHEYALEVPDRSEDAIDTLCAATQSQLAAHARAADAADAQQERAARERDAELEHAWQERRSALRDVQAQHAQRAESLARLDERIAACDAELTPEAAEAPGEALDTLRARHAALAAQLDAPDAAQARTDADAARRALEARRDTLGRTLLASTHVVEQRAVLAQHEHARDEHAAELERRMARLAPDAERLLGHTAEASALAAEAAAAAVAQEASLTRARAAQQEQQRAHDRAAAALEVHDARLAEAEARVAPAAPDAAALAEELRAAREEVHILQDSLAVLEHAAEFFQRIRTAGVEKHVCIGCNRGIPDAAMPAFEAHVAASMQRSAPERVAGLRADLDAWNAQVAQLEDAQRACDERARHADALPPLRARRAELAREQQAAAAALRAADGAAHEADARFHALHALAEQAARAREQQDALERVAALAAAARADLRLDGGVPRADDVRRELDALAADLQARTDEHAALVREHERVRDAHAAAERALHAAEMAHAAAQRQDAAREAARRRRAELVSDREAACAAQAALAREMDAAAAPIAAAQRALDAFRAERRAADDAARTAREARRAAAQRVADVRARLAAAAADAPEGDALDAPLAAAVAARDARAAAVASAEAEAHRLAMALRDAQATEARLRDNVRYRQLQRERARVADELAALDLDGARAGHAEFAARYDAARRAENELSGAAAHLRGELRGLASEKARREAELASEYADVHARYVRQLIHLKVAGLANRDLETYSGALHQAILQYHAIKMEEVNQTLDYLWKKTYQGTDVDTILIRSDTDGKVNASGLRSYQYRVCMVKDGVELEMRGRCSAGQKVLACILVRLALADSFAANCGFLALDEPTTNLDRENVEALAASLVDLIAERRHQRNFQLVVITHDEDFLSRLCQSDALTQYWRVSRDAELVIL</sequence>
<evidence type="ECO:0000259" key="21">
    <source>
        <dbReference type="Pfam" id="PF13476"/>
    </source>
</evidence>
<gene>
    <name evidence="22" type="primary">RAD50</name>
    <name evidence="22" type="ORF">MOBT1_001929</name>
</gene>
<dbReference type="PANTHER" id="PTHR18867:SF12">
    <property type="entry name" value="DNA REPAIR PROTEIN RAD50"/>
    <property type="match status" value="1"/>
</dbReference>
<evidence type="ECO:0000256" key="18">
    <source>
        <dbReference type="ARBA" id="ARBA00049360"/>
    </source>
</evidence>
<evidence type="ECO:0000256" key="6">
    <source>
        <dbReference type="ARBA" id="ARBA00022454"/>
    </source>
</evidence>
<evidence type="ECO:0000313" key="23">
    <source>
        <dbReference type="Proteomes" id="UP001214603"/>
    </source>
</evidence>
<evidence type="ECO:0000256" key="10">
    <source>
        <dbReference type="ARBA" id="ARBA00022801"/>
    </source>
</evidence>
<evidence type="ECO:0000256" key="16">
    <source>
        <dbReference type="ARBA" id="ARBA00023242"/>
    </source>
</evidence>
<evidence type="ECO:0000256" key="12">
    <source>
        <dbReference type="ARBA" id="ARBA00022840"/>
    </source>
</evidence>
<comment type="subcellular location">
    <subcellularLocation>
        <location evidence="3">Chromosome</location>
    </subcellularLocation>
    <subcellularLocation>
        <location evidence="2">Nucleus</location>
    </subcellularLocation>
</comment>
<evidence type="ECO:0000256" key="3">
    <source>
        <dbReference type="ARBA" id="ARBA00004286"/>
    </source>
</evidence>
<feature type="coiled-coil region" evidence="19">
    <location>
        <begin position="608"/>
        <end position="663"/>
    </location>
</feature>
<feature type="region of interest" description="Disordered" evidence="20">
    <location>
        <begin position="413"/>
        <end position="432"/>
    </location>
</feature>
<dbReference type="GO" id="GO:0006303">
    <property type="term" value="P:double-strand break repair via nonhomologous end joining"/>
    <property type="evidence" value="ECO:0007669"/>
    <property type="project" value="UniProtKB-ARBA"/>
</dbReference>
<protein>
    <recommendedName>
        <fullName evidence="5">DNA repair protein RAD50</fullName>
    </recommendedName>
</protein>
<keyword evidence="13" id="KW-0460">Magnesium</keyword>
<name>A0AAF0E112_9BASI</name>
<keyword evidence="7" id="KW-0479">Metal-binding</keyword>
<dbReference type="PANTHER" id="PTHR18867">
    <property type="entry name" value="RAD50"/>
    <property type="match status" value="1"/>
</dbReference>
<evidence type="ECO:0000256" key="5">
    <source>
        <dbReference type="ARBA" id="ARBA00017893"/>
    </source>
</evidence>